<dbReference type="PANTHER" id="PTHR11662:SF399">
    <property type="entry name" value="FI19708P1-RELATED"/>
    <property type="match status" value="1"/>
</dbReference>
<gene>
    <name evidence="9" type="ORF">RRG08_050170</name>
</gene>
<dbReference type="InterPro" id="IPR036259">
    <property type="entry name" value="MFS_trans_sf"/>
</dbReference>
<proteinExistence type="predicted"/>
<feature type="transmembrane region" description="Helical" evidence="7">
    <location>
        <begin position="200"/>
        <end position="224"/>
    </location>
</feature>
<evidence type="ECO:0000256" key="4">
    <source>
        <dbReference type="ARBA" id="ARBA00022847"/>
    </source>
</evidence>
<evidence type="ECO:0000313" key="10">
    <source>
        <dbReference type="Proteomes" id="UP001283361"/>
    </source>
</evidence>
<feature type="transmembrane region" description="Helical" evidence="7">
    <location>
        <begin position="236"/>
        <end position="255"/>
    </location>
</feature>
<feature type="transmembrane region" description="Helical" evidence="7">
    <location>
        <begin position="460"/>
        <end position="484"/>
    </location>
</feature>
<evidence type="ECO:0000256" key="3">
    <source>
        <dbReference type="ARBA" id="ARBA00022692"/>
    </source>
</evidence>
<feature type="transmembrane region" description="Helical" evidence="7">
    <location>
        <begin position="368"/>
        <end position="392"/>
    </location>
</feature>
<dbReference type="EMBL" id="JAWDGP010006413">
    <property type="protein sequence ID" value="KAK3741606.1"/>
    <property type="molecule type" value="Genomic_DNA"/>
</dbReference>
<keyword evidence="5 7" id="KW-1133">Transmembrane helix</keyword>
<name>A0AAE0YDP8_9GAST</name>
<reference evidence="9" key="1">
    <citation type="journal article" date="2023" name="G3 (Bethesda)">
        <title>A reference genome for the long-term kleptoplast-retaining sea slug Elysia crispata morphotype clarki.</title>
        <authorList>
            <person name="Eastman K.E."/>
            <person name="Pendleton A.L."/>
            <person name="Shaikh M.A."/>
            <person name="Suttiyut T."/>
            <person name="Ogas R."/>
            <person name="Tomko P."/>
            <person name="Gavelis G."/>
            <person name="Widhalm J.R."/>
            <person name="Wisecaver J.H."/>
        </authorList>
    </citation>
    <scope>NUCLEOTIDE SEQUENCE</scope>
    <source>
        <strain evidence="9">ECLA1</strain>
    </source>
</reference>
<keyword evidence="4" id="KW-0769">Symport</keyword>
<evidence type="ECO:0000256" key="5">
    <source>
        <dbReference type="ARBA" id="ARBA00022989"/>
    </source>
</evidence>
<feature type="transmembrane region" description="Helical" evidence="7">
    <location>
        <begin position="35"/>
        <end position="51"/>
    </location>
</feature>
<dbReference type="AlphaFoldDB" id="A0AAE0YDP8"/>
<evidence type="ECO:0000259" key="8">
    <source>
        <dbReference type="PROSITE" id="PS50850"/>
    </source>
</evidence>
<dbReference type="GO" id="GO:0006820">
    <property type="term" value="P:monoatomic anion transport"/>
    <property type="evidence" value="ECO:0007669"/>
    <property type="project" value="TreeGrafter"/>
</dbReference>
<evidence type="ECO:0000256" key="6">
    <source>
        <dbReference type="ARBA" id="ARBA00023136"/>
    </source>
</evidence>
<feature type="transmembrane region" description="Helical" evidence="7">
    <location>
        <begin position="496"/>
        <end position="517"/>
    </location>
</feature>
<comment type="subcellular location">
    <subcellularLocation>
        <location evidence="1">Membrane</location>
        <topology evidence="1">Multi-pass membrane protein</topology>
    </subcellularLocation>
</comment>
<feature type="transmembrane region" description="Helical" evidence="7">
    <location>
        <begin position="404"/>
        <end position="424"/>
    </location>
</feature>
<dbReference type="InterPro" id="IPR020846">
    <property type="entry name" value="MFS_dom"/>
</dbReference>
<evidence type="ECO:0000256" key="7">
    <source>
        <dbReference type="SAM" id="Phobius"/>
    </source>
</evidence>
<dbReference type="GO" id="GO:0015293">
    <property type="term" value="F:symporter activity"/>
    <property type="evidence" value="ECO:0007669"/>
    <property type="project" value="UniProtKB-KW"/>
</dbReference>
<dbReference type="CDD" id="cd17318">
    <property type="entry name" value="MFS_SLC17"/>
    <property type="match status" value="1"/>
</dbReference>
<evidence type="ECO:0000256" key="1">
    <source>
        <dbReference type="ARBA" id="ARBA00004141"/>
    </source>
</evidence>
<dbReference type="InterPro" id="IPR050382">
    <property type="entry name" value="MFS_Na/Anion_cotransporter"/>
</dbReference>
<feature type="transmembrane region" description="Helical" evidence="7">
    <location>
        <begin position="267"/>
        <end position="286"/>
    </location>
</feature>
<feature type="domain" description="Major facilitator superfamily (MFS) profile" evidence="8">
    <location>
        <begin position="103"/>
        <end position="522"/>
    </location>
</feature>
<evidence type="ECO:0000256" key="2">
    <source>
        <dbReference type="ARBA" id="ARBA00022448"/>
    </source>
</evidence>
<organism evidence="9 10">
    <name type="scientific">Elysia crispata</name>
    <name type="common">lettuce slug</name>
    <dbReference type="NCBI Taxonomy" id="231223"/>
    <lineage>
        <taxon>Eukaryota</taxon>
        <taxon>Metazoa</taxon>
        <taxon>Spiralia</taxon>
        <taxon>Lophotrochozoa</taxon>
        <taxon>Mollusca</taxon>
        <taxon>Gastropoda</taxon>
        <taxon>Heterobranchia</taxon>
        <taxon>Euthyneura</taxon>
        <taxon>Panpulmonata</taxon>
        <taxon>Sacoglossa</taxon>
        <taxon>Placobranchoidea</taxon>
        <taxon>Plakobranchidae</taxon>
        <taxon>Elysia</taxon>
    </lineage>
</organism>
<sequence length="549" mass="60336">MAAHQVEASTKGIPCREEVLCDVDWSKVPFWRSQRFLTAAILFWGFANLYMNRVNLSIGMVCMVRYETPNSTLAQDAGFAGDFSQPEGARKYQPSPGLDPNESVVTVATTGAPAGLQPWEAGYCNSLGLMAKSSEEGEFTWSKELQGLLLGSFFWGYLFLQIPGGVLSERYGPCRVIFFTMLPVGLLGLISPVCARVSPWLFLAVRVLIGVAEGALYSATHALWGRWSPPSERSRLVGISFSGGQFGNALIFPIGGVLCSTLGWDSIFYVMGGFCTVWCLVFWWLVADSPSVSRRITRLERGYLQNHVSFKDNRLKPPVPWREIFTCVPFWATLVAHTCGNYGLYMLLTQIPTYMKEVLKFDLKSNGLYSMLPYLFMWAFIAVTSLASDALISRKILSRTATRKLTSCTGLFMPAVCLVCISFLDCTQQMAAVALLCGTVGLSGVAFSGYMINHGDIAPLFAGTLFGLTNVAATVPGIVAPYVVGAITPNKTREEWQVAFFIASAVYVFGGLVYLVFGKGTEEEWAMPPKPENCNPESRSMVVMKPSKF</sequence>
<dbReference type="GO" id="GO:0016020">
    <property type="term" value="C:membrane"/>
    <property type="evidence" value="ECO:0007669"/>
    <property type="project" value="UniProtKB-SubCell"/>
</dbReference>
<comment type="caution">
    <text evidence="9">The sequence shown here is derived from an EMBL/GenBank/DDBJ whole genome shotgun (WGS) entry which is preliminary data.</text>
</comment>
<dbReference type="Pfam" id="PF07690">
    <property type="entry name" value="MFS_1"/>
    <property type="match status" value="1"/>
</dbReference>
<dbReference type="Gene3D" id="1.20.1250.20">
    <property type="entry name" value="MFS general substrate transporter like domains"/>
    <property type="match status" value="2"/>
</dbReference>
<protein>
    <recommendedName>
        <fullName evidence="8">Major facilitator superfamily (MFS) profile domain-containing protein</fullName>
    </recommendedName>
</protein>
<dbReference type="SUPFAM" id="SSF103473">
    <property type="entry name" value="MFS general substrate transporter"/>
    <property type="match status" value="1"/>
</dbReference>
<keyword evidence="6 7" id="KW-0472">Membrane</keyword>
<keyword evidence="3 7" id="KW-0812">Transmembrane</keyword>
<keyword evidence="10" id="KW-1185">Reference proteome</keyword>
<dbReference type="PANTHER" id="PTHR11662">
    <property type="entry name" value="SOLUTE CARRIER FAMILY 17"/>
    <property type="match status" value="1"/>
</dbReference>
<feature type="transmembrane region" description="Helical" evidence="7">
    <location>
        <begin position="176"/>
        <end position="194"/>
    </location>
</feature>
<feature type="transmembrane region" description="Helical" evidence="7">
    <location>
        <begin position="324"/>
        <end position="348"/>
    </location>
</feature>
<accession>A0AAE0YDP8</accession>
<dbReference type="FunFam" id="1.20.1250.20:FF:000003">
    <property type="entry name" value="Solute carrier family 17 member 3"/>
    <property type="match status" value="1"/>
</dbReference>
<keyword evidence="2" id="KW-0813">Transport</keyword>
<evidence type="ECO:0000313" key="9">
    <source>
        <dbReference type="EMBL" id="KAK3741606.1"/>
    </source>
</evidence>
<dbReference type="Proteomes" id="UP001283361">
    <property type="component" value="Unassembled WGS sequence"/>
</dbReference>
<feature type="transmembrane region" description="Helical" evidence="7">
    <location>
        <begin position="430"/>
        <end position="453"/>
    </location>
</feature>
<dbReference type="InterPro" id="IPR011701">
    <property type="entry name" value="MFS"/>
</dbReference>
<dbReference type="PROSITE" id="PS50850">
    <property type="entry name" value="MFS"/>
    <property type="match status" value="1"/>
</dbReference>